<evidence type="ECO:0000313" key="14">
    <source>
        <dbReference type="Proteomes" id="UP000253324"/>
    </source>
</evidence>
<evidence type="ECO:0000259" key="12">
    <source>
        <dbReference type="PROSITE" id="PS50928"/>
    </source>
</evidence>
<dbReference type="GO" id="GO:0055085">
    <property type="term" value="P:transmembrane transport"/>
    <property type="evidence" value="ECO:0007669"/>
    <property type="project" value="InterPro"/>
</dbReference>
<dbReference type="Proteomes" id="UP000253324">
    <property type="component" value="Unassembled WGS sequence"/>
</dbReference>
<dbReference type="InterPro" id="IPR000515">
    <property type="entry name" value="MetI-like"/>
</dbReference>
<feature type="transmembrane region" description="Helical" evidence="11">
    <location>
        <begin position="141"/>
        <end position="162"/>
    </location>
</feature>
<evidence type="ECO:0000256" key="4">
    <source>
        <dbReference type="ARBA" id="ARBA00022448"/>
    </source>
</evidence>
<keyword evidence="5" id="KW-1003">Cell membrane</keyword>
<comment type="function">
    <text evidence="1">Part of the ABC transporter complex MalEFGK involved in maltose/maltodextrin import. Probably responsible for the translocation of the substrate across the membrane.</text>
</comment>
<dbReference type="RefSeq" id="WP_181872630.1">
    <property type="nucleotide sequence ID" value="NZ_QPJM01000037.1"/>
</dbReference>
<dbReference type="Pfam" id="PF00528">
    <property type="entry name" value="BPD_transp_1"/>
    <property type="match status" value="1"/>
</dbReference>
<comment type="subcellular location">
    <subcellularLocation>
        <location evidence="2 11">Cell membrane</location>
        <topology evidence="2 11">Multi-pass membrane protein</topology>
    </subcellularLocation>
</comment>
<name>A0A368YBY7_9HYPH</name>
<evidence type="ECO:0000256" key="9">
    <source>
        <dbReference type="ARBA" id="ARBA00023136"/>
    </source>
</evidence>
<dbReference type="GO" id="GO:0005886">
    <property type="term" value="C:plasma membrane"/>
    <property type="evidence" value="ECO:0007669"/>
    <property type="project" value="UniProtKB-SubCell"/>
</dbReference>
<dbReference type="AlphaFoldDB" id="A0A368YBY7"/>
<accession>A0A368YBY7</accession>
<keyword evidence="8 11" id="KW-1133">Transmembrane helix</keyword>
<evidence type="ECO:0000256" key="6">
    <source>
        <dbReference type="ARBA" id="ARBA00022597"/>
    </source>
</evidence>
<evidence type="ECO:0000256" key="3">
    <source>
        <dbReference type="ARBA" id="ARBA00009047"/>
    </source>
</evidence>
<comment type="similarity">
    <text evidence="3">Belongs to the binding-protein-dependent transport system permease family. MalFG subfamily.</text>
</comment>
<feature type="transmembrane region" description="Helical" evidence="11">
    <location>
        <begin position="76"/>
        <end position="99"/>
    </location>
</feature>
<keyword evidence="9 11" id="KW-0472">Membrane</keyword>
<keyword evidence="6" id="KW-0762">Sugar transport</keyword>
<dbReference type="PANTHER" id="PTHR32243:SF50">
    <property type="entry name" value="MALTOSE_MALTODEXTRIN TRANSPORT SYSTEM PERMEASE PROTEIN MALG"/>
    <property type="match status" value="1"/>
</dbReference>
<feature type="domain" description="ABC transmembrane type-1" evidence="12">
    <location>
        <begin position="76"/>
        <end position="267"/>
    </location>
</feature>
<protein>
    <recommendedName>
        <fullName evidence="10">Maltose/maltodextrin transport system permease protein MalG</fullName>
    </recommendedName>
</protein>
<dbReference type="PANTHER" id="PTHR32243">
    <property type="entry name" value="MALTOSE TRANSPORT SYSTEM PERMEASE-RELATED"/>
    <property type="match status" value="1"/>
</dbReference>
<keyword evidence="14" id="KW-1185">Reference proteome</keyword>
<feature type="transmembrane region" description="Helical" evidence="11">
    <location>
        <begin position="204"/>
        <end position="226"/>
    </location>
</feature>
<evidence type="ECO:0000256" key="1">
    <source>
        <dbReference type="ARBA" id="ARBA00002264"/>
    </source>
</evidence>
<evidence type="ECO:0000256" key="10">
    <source>
        <dbReference type="ARBA" id="ARBA00041109"/>
    </source>
</evidence>
<dbReference type="CDD" id="cd06261">
    <property type="entry name" value="TM_PBP2"/>
    <property type="match status" value="1"/>
</dbReference>
<proteinExistence type="inferred from homology"/>
<evidence type="ECO:0000256" key="8">
    <source>
        <dbReference type="ARBA" id="ARBA00022989"/>
    </source>
</evidence>
<evidence type="ECO:0000256" key="7">
    <source>
        <dbReference type="ARBA" id="ARBA00022692"/>
    </source>
</evidence>
<evidence type="ECO:0000313" key="13">
    <source>
        <dbReference type="EMBL" id="RCW77773.1"/>
    </source>
</evidence>
<dbReference type="SUPFAM" id="SSF161098">
    <property type="entry name" value="MetI-like"/>
    <property type="match status" value="1"/>
</dbReference>
<keyword evidence="7 11" id="KW-0812">Transmembrane</keyword>
<keyword evidence="4 11" id="KW-0813">Transport</keyword>
<comment type="caution">
    <text evidence="13">The sequence shown here is derived from an EMBL/GenBank/DDBJ whole genome shotgun (WGS) entry which is preliminary data.</text>
</comment>
<dbReference type="InterPro" id="IPR035906">
    <property type="entry name" value="MetI-like_sf"/>
</dbReference>
<feature type="transmembrane region" description="Helical" evidence="11">
    <location>
        <begin position="12"/>
        <end position="35"/>
    </location>
</feature>
<dbReference type="InterPro" id="IPR050901">
    <property type="entry name" value="BP-dep_ABC_trans_perm"/>
</dbReference>
<evidence type="ECO:0000256" key="11">
    <source>
        <dbReference type="RuleBase" id="RU363032"/>
    </source>
</evidence>
<evidence type="ECO:0000256" key="5">
    <source>
        <dbReference type="ARBA" id="ARBA00022475"/>
    </source>
</evidence>
<reference evidence="13 14" key="1">
    <citation type="submission" date="2018-07" db="EMBL/GenBank/DDBJ databases">
        <title>Genomic Encyclopedia of Type Strains, Phase III (KMG-III): the genomes of soil and plant-associated and newly described type strains.</title>
        <authorList>
            <person name="Whitman W."/>
        </authorList>
    </citation>
    <scope>NUCLEOTIDE SEQUENCE [LARGE SCALE GENOMIC DNA]</scope>
    <source>
        <strain evidence="13 14">31-25a</strain>
    </source>
</reference>
<dbReference type="EMBL" id="QPJM01000037">
    <property type="protein sequence ID" value="RCW77773.1"/>
    <property type="molecule type" value="Genomic_DNA"/>
</dbReference>
<feature type="transmembrane region" description="Helical" evidence="11">
    <location>
        <begin position="246"/>
        <end position="267"/>
    </location>
</feature>
<evidence type="ECO:0000256" key="2">
    <source>
        <dbReference type="ARBA" id="ARBA00004651"/>
    </source>
</evidence>
<dbReference type="Gene3D" id="1.10.3720.10">
    <property type="entry name" value="MetI-like"/>
    <property type="match status" value="1"/>
</dbReference>
<feature type="transmembrane region" description="Helical" evidence="11">
    <location>
        <begin position="111"/>
        <end position="135"/>
    </location>
</feature>
<organism evidence="13 14">
    <name type="scientific">Phyllobacterium bourgognense</name>
    <dbReference type="NCBI Taxonomy" id="314236"/>
    <lineage>
        <taxon>Bacteria</taxon>
        <taxon>Pseudomonadati</taxon>
        <taxon>Pseudomonadota</taxon>
        <taxon>Alphaproteobacteria</taxon>
        <taxon>Hyphomicrobiales</taxon>
        <taxon>Phyllobacteriaceae</taxon>
        <taxon>Phyllobacterium</taxon>
    </lineage>
</organism>
<dbReference type="PROSITE" id="PS50928">
    <property type="entry name" value="ABC_TM1"/>
    <property type="match status" value="1"/>
</dbReference>
<gene>
    <name evidence="13" type="ORF">C7476_1373</name>
</gene>
<sequence>MISSPRLSCKTGFYYVFLYGSLICFLVIFMLPLLWVLGLSLKTREQIFTTPPLFLWRPTLENYFTVLSEKNFLISFWNSFLVTTSTVLVSLFAGIPAAYTIARYRFPGRKLIFFSLLVMRMLPPIAALLPLYVMFSFGGLINTRISLVLAYTTFSLPIIVWVTRDFFKTVPRDLEEAAYMDGASRTGAFLRVALPLAKPGITTAAILSMLLAWNDFIFAAILTNNATRTAPVLLSTYAGSETGTDWGAIAASGILVLLPVIVFSLIAQRHLVSGLSSGSINDARVA</sequence>